<dbReference type="Proteomes" id="UP000237025">
    <property type="component" value="Unassembled WGS sequence"/>
</dbReference>
<organism evidence="1 2">
    <name type="scientific">Lelliottia aquatilis</name>
    <dbReference type="NCBI Taxonomy" id="2080838"/>
    <lineage>
        <taxon>Bacteria</taxon>
        <taxon>Pseudomonadati</taxon>
        <taxon>Pseudomonadota</taxon>
        <taxon>Gammaproteobacteria</taxon>
        <taxon>Enterobacterales</taxon>
        <taxon>Enterobacteriaceae</taxon>
        <taxon>Lelliottia</taxon>
    </lineage>
</organism>
<evidence type="ECO:0008006" key="3">
    <source>
        <dbReference type="Google" id="ProtNLM"/>
    </source>
</evidence>
<evidence type="ECO:0000313" key="1">
    <source>
        <dbReference type="EMBL" id="POZ18955.1"/>
    </source>
</evidence>
<dbReference type="EMBL" id="PQVW01000026">
    <property type="protein sequence ID" value="POZ18955.1"/>
    <property type="molecule type" value="Genomic_DNA"/>
</dbReference>
<dbReference type="SUPFAM" id="SSF46894">
    <property type="entry name" value="C-terminal effector domain of the bipartite response regulators"/>
    <property type="match status" value="1"/>
</dbReference>
<keyword evidence="2" id="KW-1185">Reference proteome</keyword>
<name>A0ABX4ZVI3_9ENTR</name>
<gene>
    <name evidence="1" type="ORF">C3712_22380</name>
</gene>
<proteinExistence type="predicted"/>
<dbReference type="InterPro" id="IPR036388">
    <property type="entry name" value="WH-like_DNA-bd_sf"/>
</dbReference>
<protein>
    <recommendedName>
        <fullName evidence="3">HTH luxR-type domain-containing protein</fullName>
    </recommendedName>
</protein>
<reference evidence="1 2" key="1">
    <citation type="submission" date="2018-02" db="EMBL/GenBank/DDBJ databases">
        <title>Lelliotia aquatilis sp. nov., isolated from drinking water.</title>
        <authorList>
            <person name="Kaempfer P."/>
            <person name="Glaeser S."/>
            <person name="Exner M."/>
            <person name="Doijad S."/>
            <person name="Chakraborty T."/>
        </authorList>
    </citation>
    <scope>NUCLEOTIDE SEQUENCE [LARGE SCALE GENOMIC DNA]</scope>
    <source>
        <strain evidence="1 2">6331-17</strain>
    </source>
</reference>
<accession>A0ABX4ZVI3</accession>
<dbReference type="Gene3D" id="1.10.10.10">
    <property type="entry name" value="Winged helix-like DNA-binding domain superfamily/Winged helix DNA-binding domain"/>
    <property type="match status" value="1"/>
</dbReference>
<dbReference type="RefSeq" id="WP_103948157.1">
    <property type="nucleotide sequence ID" value="NZ_PQVR01000024.1"/>
</dbReference>
<dbReference type="InterPro" id="IPR016032">
    <property type="entry name" value="Sig_transdc_resp-reg_C-effctor"/>
</dbReference>
<sequence length="214" mass="23323">MTDDLHQRPGEGRNVLTLCPGRVGLLPDCRYTQAGLESLARARGLSVHLLTQDAHTLAGPPAPVSRAICHLGGDLAGRLAQVARLGEYLQTRGDILPVTLLIREPMPWLYGTLLHLTGRPQSLKAVWTLDARSPLADIVDLMWGTFPSGAHPLRGRESYTLASGLTRRELTVVRAVLAGERIRDMAQRTGLSVSALYAQRHHGLRKLGPETGLR</sequence>
<comment type="caution">
    <text evidence="1">The sequence shown here is derived from an EMBL/GenBank/DDBJ whole genome shotgun (WGS) entry which is preliminary data.</text>
</comment>
<evidence type="ECO:0000313" key="2">
    <source>
        <dbReference type="Proteomes" id="UP000237025"/>
    </source>
</evidence>